<evidence type="ECO:0000313" key="2">
    <source>
        <dbReference type="EMBL" id="KAJ1927690.1"/>
    </source>
</evidence>
<feature type="region of interest" description="Disordered" evidence="1">
    <location>
        <begin position="1"/>
        <end position="21"/>
    </location>
</feature>
<dbReference type="AlphaFoldDB" id="A0A9W8E0Q9"/>
<protein>
    <submittedName>
        <fullName evidence="2">Uncharacterized protein</fullName>
    </submittedName>
</protein>
<evidence type="ECO:0000256" key="1">
    <source>
        <dbReference type="SAM" id="MobiDB-lite"/>
    </source>
</evidence>
<comment type="caution">
    <text evidence="2">The sequence shown here is derived from an EMBL/GenBank/DDBJ whole genome shotgun (WGS) entry which is preliminary data.</text>
</comment>
<dbReference type="EMBL" id="JANBPT010000106">
    <property type="protein sequence ID" value="KAJ1927690.1"/>
    <property type="molecule type" value="Genomic_DNA"/>
</dbReference>
<keyword evidence="3" id="KW-1185">Reference proteome</keyword>
<evidence type="ECO:0000313" key="3">
    <source>
        <dbReference type="Proteomes" id="UP001150569"/>
    </source>
</evidence>
<feature type="region of interest" description="Disordered" evidence="1">
    <location>
        <begin position="163"/>
        <end position="184"/>
    </location>
</feature>
<organism evidence="2 3">
    <name type="scientific">Tieghemiomyces parasiticus</name>
    <dbReference type="NCBI Taxonomy" id="78921"/>
    <lineage>
        <taxon>Eukaryota</taxon>
        <taxon>Fungi</taxon>
        <taxon>Fungi incertae sedis</taxon>
        <taxon>Zoopagomycota</taxon>
        <taxon>Kickxellomycotina</taxon>
        <taxon>Dimargaritomycetes</taxon>
        <taxon>Dimargaritales</taxon>
        <taxon>Dimargaritaceae</taxon>
        <taxon>Tieghemiomyces</taxon>
    </lineage>
</organism>
<accession>A0A9W8E0Q9</accession>
<dbReference type="OrthoDB" id="10665369at2759"/>
<reference evidence="2" key="1">
    <citation type="submission" date="2022-07" db="EMBL/GenBank/DDBJ databases">
        <title>Phylogenomic reconstructions and comparative analyses of Kickxellomycotina fungi.</title>
        <authorList>
            <person name="Reynolds N.K."/>
            <person name="Stajich J.E."/>
            <person name="Barry K."/>
            <person name="Grigoriev I.V."/>
            <person name="Crous P."/>
            <person name="Smith M.E."/>
        </authorList>
    </citation>
    <scope>NUCLEOTIDE SEQUENCE</scope>
    <source>
        <strain evidence="2">RSA 861</strain>
    </source>
</reference>
<feature type="compositionally biased region" description="Low complexity" evidence="1">
    <location>
        <begin position="9"/>
        <end position="21"/>
    </location>
</feature>
<feature type="compositionally biased region" description="Low complexity" evidence="1">
    <location>
        <begin position="53"/>
        <end position="66"/>
    </location>
</feature>
<feature type="region of interest" description="Disordered" evidence="1">
    <location>
        <begin position="50"/>
        <end position="74"/>
    </location>
</feature>
<gene>
    <name evidence="2" type="ORF">IWQ60_002705</name>
</gene>
<name>A0A9W8E0Q9_9FUNG</name>
<sequence>MAHQSASFAPATQNWTPPAPATTTLSTLEVLYRKFETGLKRTQYRRSLRRLRPLPARPTAAPTQPTGDTAQTRRSSLSIFTGHPTGPEVSSVKTRVTSQSTLVSSFNPTTPEFKAPVTDQWVPHGQITPVSAYAPTLESYGDSYGPLVDPCARWYPPTSTGPFTHGGWSAGTATSSANDDEEDDQLFSRVPIDPYPTPVDLGHQKSFLHLALQKSVSAPTPADFFSTECDGFCTPRNDYPLSSFLCPEQYSESAVPPVAMTPAPHGFDTTCPPSPAIMEDEQLRDEIRRYNHHSNQNMVIRLYGYNPEHVPEPASDLSQDRDLLKSIF</sequence>
<proteinExistence type="predicted"/>
<dbReference type="Proteomes" id="UP001150569">
    <property type="component" value="Unassembled WGS sequence"/>
</dbReference>